<dbReference type="EMBL" id="CP011770">
    <property type="protein sequence ID" value="AKM11801.1"/>
    <property type="molecule type" value="Genomic_DNA"/>
</dbReference>
<keyword evidence="3" id="KW-1185">Reference proteome</keyword>
<organism evidence="2 3">
    <name type="scientific">Croceicoccus naphthovorans</name>
    <dbReference type="NCBI Taxonomy" id="1348774"/>
    <lineage>
        <taxon>Bacteria</taxon>
        <taxon>Pseudomonadati</taxon>
        <taxon>Pseudomonadota</taxon>
        <taxon>Alphaproteobacteria</taxon>
        <taxon>Sphingomonadales</taxon>
        <taxon>Erythrobacteraceae</taxon>
        <taxon>Croceicoccus</taxon>
    </lineage>
</organism>
<dbReference type="AlphaFoldDB" id="A0A0G3XMD0"/>
<protein>
    <recommendedName>
        <fullName evidence="1">SURF1-like protein</fullName>
    </recommendedName>
</protein>
<dbReference type="CDD" id="cd06662">
    <property type="entry name" value="SURF1"/>
    <property type="match status" value="1"/>
</dbReference>
<sequence>MIGLGVWQLQRLHWKEALLTQYAAALDNDTPIAWPTDADRFETAYFRRSSVTCATDVKLNGIAGRNAEGESGWVHIVSCMTPNADPAAIQLGWSRSPEPITFSGGSAKGRIAPYGDSLRLVADPPLAGLEANAAPDPRDIPNNHFAYAMQWFFFAGTALIIYGIALRRRVAQGHKAD</sequence>
<dbReference type="Proteomes" id="UP000035287">
    <property type="component" value="Chromosome"/>
</dbReference>
<keyword evidence="1" id="KW-1133">Transmembrane helix</keyword>
<accession>A0A0G3XMD0</accession>
<dbReference type="KEGG" id="cna:AB433_12190"/>
<reference evidence="2 3" key="1">
    <citation type="submission" date="2015-06" db="EMBL/GenBank/DDBJ databases">
        <authorList>
            <person name="Zeng Y."/>
            <person name="Huang Y."/>
        </authorList>
    </citation>
    <scope>NUCLEOTIDE SEQUENCE [LARGE SCALE GENOMIC DNA]</scope>
    <source>
        <strain evidence="2 3">PQ-2</strain>
    </source>
</reference>
<dbReference type="InterPro" id="IPR002994">
    <property type="entry name" value="Surf1/Shy1"/>
</dbReference>
<dbReference type="GO" id="GO:0005886">
    <property type="term" value="C:plasma membrane"/>
    <property type="evidence" value="ECO:0007669"/>
    <property type="project" value="UniProtKB-SubCell"/>
</dbReference>
<comment type="subcellular location">
    <subcellularLocation>
        <location evidence="1">Cell membrane</location>
        <topology evidence="1">Multi-pass membrane protein</topology>
    </subcellularLocation>
</comment>
<feature type="transmembrane region" description="Helical" evidence="1">
    <location>
        <begin position="145"/>
        <end position="165"/>
    </location>
</feature>
<evidence type="ECO:0000313" key="2">
    <source>
        <dbReference type="EMBL" id="AKM11801.1"/>
    </source>
</evidence>
<keyword evidence="1" id="KW-0812">Transmembrane</keyword>
<evidence type="ECO:0000256" key="1">
    <source>
        <dbReference type="RuleBase" id="RU363076"/>
    </source>
</evidence>
<keyword evidence="1" id="KW-0472">Membrane</keyword>
<name>A0A0G3XMD0_9SPHN</name>
<comment type="caution">
    <text evidence="1">Lacks conserved residue(s) required for the propagation of feature annotation.</text>
</comment>
<dbReference type="STRING" id="1348774.AB433_12190"/>
<dbReference type="Pfam" id="PF02104">
    <property type="entry name" value="SURF1"/>
    <property type="match status" value="1"/>
</dbReference>
<gene>
    <name evidence="2" type="ORF">AB433_12190</name>
</gene>
<comment type="similarity">
    <text evidence="1">Belongs to the SURF1 family.</text>
</comment>
<dbReference type="OrthoDB" id="6079986at2"/>
<evidence type="ECO:0000313" key="3">
    <source>
        <dbReference type="Proteomes" id="UP000035287"/>
    </source>
</evidence>
<dbReference type="PATRIC" id="fig|1348774.3.peg.2564"/>
<proteinExistence type="inferred from homology"/>
<keyword evidence="1" id="KW-1003">Cell membrane</keyword>